<dbReference type="EMBL" id="ML179307">
    <property type="protein sequence ID" value="THU91367.1"/>
    <property type="molecule type" value="Genomic_DNA"/>
</dbReference>
<organism evidence="2 3">
    <name type="scientific">Dendrothele bispora (strain CBS 962.96)</name>
    <dbReference type="NCBI Taxonomy" id="1314807"/>
    <lineage>
        <taxon>Eukaryota</taxon>
        <taxon>Fungi</taxon>
        <taxon>Dikarya</taxon>
        <taxon>Basidiomycota</taxon>
        <taxon>Agaricomycotina</taxon>
        <taxon>Agaricomycetes</taxon>
        <taxon>Agaricomycetidae</taxon>
        <taxon>Agaricales</taxon>
        <taxon>Agaricales incertae sedis</taxon>
        <taxon>Dendrothele</taxon>
    </lineage>
</organism>
<gene>
    <name evidence="2" type="ORF">K435DRAFT_863434</name>
</gene>
<feature type="compositionally biased region" description="Polar residues" evidence="1">
    <location>
        <begin position="33"/>
        <end position="49"/>
    </location>
</feature>
<dbReference type="Proteomes" id="UP000297245">
    <property type="component" value="Unassembled WGS sequence"/>
</dbReference>
<accession>A0A4S8LPU0</accession>
<reference evidence="2 3" key="1">
    <citation type="journal article" date="2019" name="Nat. Ecol. Evol.">
        <title>Megaphylogeny resolves global patterns of mushroom evolution.</title>
        <authorList>
            <person name="Varga T."/>
            <person name="Krizsan K."/>
            <person name="Foldi C."/>
            <person name="Dima B."/>
            <person name="Sanchez-Garcia M."/>
            <person name="Sanchez-Ramirez S."/>
            <person name="Szollosi G.J."/>
            <person name="Szarkandi J.G."/>
            <person name="Papp V."/>
            <person name="Albert L."/>
            <person name="Andreopoulos W."/>
            <person name="Angelini C."/>
            <person name="Antonin V."/>
            <person name="Barry K.W."/>
            <person name="Bougher N.L."/>
            <person name="Buchanan P."/>
            <person name="Buyck B."/>
            <person name="Bense V."/>
            <person name="Catcheside P."/>
            <person name="Chovatia M."/>
            <person name="Cooper J."/>
            <person name="Damon W."/>
            <person name="Desjardin D."/>
            <person name="Finy P."/>
            <person name="Geml J."/>
            <person name="Haridas S."/>
            <person name="Hughes K."/>
            <person name="Justo A."/>
            <person name="Karasinski D."/>
            <person name="Kautmanova I."/>
            <person name="Kiss B."/>
            <person name="Kocsube S."/>
            <person name="Kotiranta H."/>
            <person name="LaButti K.M."/>
            <person name="Lechner B.E."/>
            <person name="Liimatainen K."/>
            <person name="Lipzen A."/>
            <person name="Lukacs Z."/>
            <person name="Mihaltcheva S."/>
            <person name="Morgado L.N."/>
            <person name="Niskanen T."/>
            <person name="Noordeloos M.E."/>
            <person name="Ohm R.A."/>
            <person name="Ortiz-Santana B."/>
            <person name="Ovrebo C."/>
            <person name="Racz N."/>
            <person name="Riley R."/>
            <person name="Savchenko A."/>
            <person name="Shiryaev A."/>
            <person name="Soop K."/>
            <person name="Spirin V."/>
            <person name="Szebenyi C."/>
            <person name="Tomsovsky M."/>
            <person name="Tulloss R.E."/>
            <person name="Uehling J."/>
            <person name="Grigoriev I.V."/>
            <person name="Vagvolgyi C."/>
            <person name="Papp T."/>
            <person name="Martin F.M."/>
            <person name="Miettinen O."/>
            <person name="Hibbett D.S."/>
            <person name="Nagy L.G."/>
        </authorList>
    </citation>
    <scope>NUCLEOTIDE SEQUENCE [LARGE SCALE GENOMIC DNA]</scope>
    <source>
        <strain evidence="2 3">CBS 962.96</strain>
    </source>
</reference>
<proteinExistence type="predicted"/>
<sequence>MPLSSSSPTVKSPHSLCRRRHRQSTARAASRTGDLSTALTQGHSGSTPALPTKEPSRGHLSLPLQVVVVSSGDDKKPAEPAREVTRPRRSQTLILDSLRTCWSKSRVRVTAPRFSVHCGARRRRRRRAGPDLQAAPTSASTSGAEKLGSVFYARAVSRTGDLSTALTQVHSGSTPALLTKEPSRGHLSLPLQVVVVSRGHLSLPLQVVVVSRGHLSLPLQVVVISRGHLSLPLQVVVVSSGDDKKPAEPAREVTRPRRSQTLILGSLRTCWSKNGVRVTAHCFSVHCGALRRRRQRAGPDLQAAPTSASTSGAEKLGSESFEALHDEQQPVAEKRVGGVSRVWEHAGELGSAESPLERAELVVVVARVELRA</sequence>
<feature type="region of interest" description="Disordered" evidence="1">
    <location>
        <begin position="296"/>
        <end position="316"/>
    </location>
</feature>
<feature type="region of interest" description="Disordered" evidence="1">
    <location>
        <begin position="1"/>
        <end position="59"/>
    </location>
</feature>
<name>A0A4S8LPU0_DENBC</name>
<evidence type="ECO:0000313" key="3">
    <source>
        <dbReference type="Proteomes" id="UP000297245"/>
    </source>
</evidence>
<dbReference type="AlphaFoldDB" id="A0A4S8LPU0"/>
<feature type="compositionally biased region" description="Low complexity" evidence="1">
    <location>
        <begin position="1"/>
        <end position="15"/>
    </location>
</feature>
<evidence type="ECO:0000313" key="2">
    <source>
        <dbReference type="EMBL" id="THU91367.1"/>
    </source>
</evidence>
<keyword evidence="3" id="KW-1185">Reference proteome</keyword>
<protein>
    <submittedName>
        <fullName evidence="2">Uncharacterized protein</fullName>
    </submittedName>
</protein>
<evidence type="ECO:0000256" key="1">
    <source>
        <dbReference type="SAM" id="MobiDB-lite"/>
    </source>
</evidence>
<feature type="region of interest" description="Disordered" evidence="1">
    <location>
        <begin position="118"/>
        <end position="141"/>
    </location>
</feature>